<feature type="chain" id="PRO_5012023220" evidence="2">
    <location>
        <begin position="16"/>
        <end position="309"/>
    </location>
</feature>
<dbReference type="STRING" id="990121.A0A0V1AE82"/>
<dbReference type="Proteomes" id="UP000054783">
    <property type="component" value="Unassembled WGS sequence"/>
</dbReference>
<dbReference type="Gene3D" id="3.30.70.330">
    <property type="match status" value="1"/>
</dbReference>
<dbReference type="PROSITE" id="PS50102">
    <property type="entry name" value="RRM"/>
    <property type="match status" value="1"/>
</dbReference>
<comment type="caution">
    <text evidence="4">The sequence shown here is derived from an EMBL/GenBank/DDBJ whole genome shotgun (WGS) entry which is preliminary data.</text>
</comment>
<keyword evidence="1" id="KW-0694">RNA-binding</keyword>
<dbReference type="PANTHER" id="PTHR23147">
    <property type="entry name" value="SERINE/ARGININE RICH SPLICING FACTOR"/>
    <property type="match status" value="1"/>
</dbReference>
<dbReference type="FunFam" id="3.30.70.330:FF:001074">
    <property type="entry name" value="Splicing factor, arginine/serine-rich 7"/>
    <property type="match status" value="1"/>
</dbReference>
<dbReference type="Pfam" id="PF00076">
    <property type="entry name" value="RRM_1"/>
    <property type="match status" value="1"/>
</dbReference>
<evidence type="ECO:0000313" key="4">
    <source>
        <dbReference type="EMBL" id="KRY23105.1"/>
    </source>
</evidence>
<dbReference type="InterPro" id="IPR012677">
    <property type="entry name" value="Nucleotide-bd_a/b_plait_sf"/>
</dbReference>
<dbReference type="CDD" id="cd12373">
    <property type="entry name" value="RRM_SRSF3_like"/>
    <property type="match status" value="1"/>
</dbReference>
<dbReference type="InterPro" id="IPR000504">
    <property type="entry name" value="RRM_dom"/>
</dbReference>
<evidence type="ECO:0000313" key="5">
    <source>
        <dbReference type="Proteomes" id="UP000054783"/>
    </source>
</evidence>
<name>A0A0V1AE82_9BILA</name>
<gene>
    <name evidence="4" type="primary">Srsf3</name>
    <name evidence="4" type="ORF">T12_6763</name>
</gene>
<evidence type="ECO:0000256" key="2">
    <source>
        <dbReference type="SAM" id="SignalP"/>
    </source>
</evidence>
<dbReference type="AlphaFoldDB" id="A0A0V1AE82"/>
<reference evidence="4 5" key="1">
    <citation type="submission" date="2015-01" db="EMBL/GenBank/DDBJ databases">
        <title>Evolution of Trichinella species and genotypes.</title>
        <authorList>
            <person name="Korhonen P.K."/>
            <person name="Edoardo P."/>
            <person name="Giuseppe L.R."/>
            <person name="Gasser R.B."/>
        </authorList>
    </citation>
    <scope>NUCLEOTIDE SEQUENCE [LARGE SCALE GENOMIC DNA]</scope>
    <source>
        <strain evidence="4">ISS2496</strain>
    </source>
</reference>
<dbReference type="EMBL" id="JYDQ01000005">
    <property type="protein sequence ID" value="KRY23105.1"/>
    <property type="molecule type" value="Genomic_DNA"/>
</dbReference>
<dbReference type="InterPro" id="IPR035979">
    <property type="entry name" value="RBD_domain_sf"/>
</dbReference>
<keyword evidence="2" id="KW-0732">Signal</keyword>
<accession>A0A0V1AE82</accession>
<feature type="domain" description="RRM" evidence="3">
    <location>
        <begin position="24"/>
        <end position="97"/>
    </location>
</feature>
<dbReference type="OrthoDB" id="5970at2759"/>
<feature type="signal peptide" evidence="2">
    <location>
        <begin position="1"/>
        <end position="15"/>
    </location>
</feature>
<organism evidence="4 5">
    <name type="scientific">Trichinella patagoniensis</name>
    <dbReference type="NCBI Taxonomy" id="990121"/>
    <lineage>
        <taxon>Eukaryota</taxon>
        <taxon>Metazoa</taxon>
        <taxon>Ecdysozoa</taxon>
        <taxon>Nematoda</taxon>
        <taxon>Enoplea</taxon>
        <taxon>Dorylaimia</taxon>
        <taxon>Trichinellida</taxon>
        <taxon>Trichinellidae</taxon>
        <taxon>Trichinella</taxon>
    </lineage>
</organism>
<feature type="non-terminal residue" evidence="4">
    <location>
        <position position="1"/>
    </location>
</feature>
<evidence type="ECO:0000256" key="1">
    <source>
        <dbReference type="PROSITE-ProRule" id="PRU00176"/>
    </source>
</evidence>
<dbReference type="SUPFAM" id="SSF54928">
    <property type="entry name" value="RNA-binding domain, RBD"/>
    <property type="match status" value="1"/>
</dbReference>
<dbReference type="InterPro" id="IPR050907">
    <property type="entry name" value="SRSF"/>
</dbReference>
<proteinExistence type="predicted"/>
<sequence>LILLVYFICIAYVMSYREQCPADCKVYVGGLPERASRGELEEIFGRFGPLRNVWVARRPWGFAFVEFEDARDAIDAVRQLDGSRMCGVRARVELSHGQRRNRGPRGYDDERRDFTLLHRSYRDSGPCIQLAAIWSVQSSASRRFHPLSQLLSSYYTAPNCNEKLQSVKMRGRVSCASVRNISCNNGYILFARYNCYAFSTAVLSATSVFQHTSSRLIAAVLAFGSSLTLPHVPNAHISTARAISCLLVERLQGEVVLVHIDVHVHHLESDIVPVHKHMLERHSVTQSQFCHKPAVNYYFAEDNFMPRRT</sequence>
<dbReference type="SMART" id="SM00360">
    <property type="entry name" value="RRM"/>
    <property type="match status" value="1"/>
</dbReference>
<dbReference type="GO" id="GO:0003723">
    <property type="term" value="F:RNA binding"/>
    <property type="evidence" value="ECO:0007669"/>
    <property type="project" value="UniProtKB-UniRule"/>
</dbReference>
<keyword evidence="5" id="KW-1185">Reference proteome</keyword>
<evidence type="ECO:0000259" key="3">
    <source>
        <dbReference type="PROSITE" id="PS50102"/>
    </source>
</evidence>
<protein>
    <submittedName>
        <fullName evidence="4">Serine/arginine-rich splicing factor 3</fullName>
    </submittedName>
</protein>